<sequence>MNPYGKIPAFTPPIRIDEADPGEERGAEVNDIPFYKPNRSGVGGPHISGQQQANRPRRLSLDRAFDPNSSRKSSSTHENPTRVLQAQVDIPERKSSSLYNEEHRSPSEHPQEHFDLPEREERIEIRDSRPSMMSSTQSMSSPSTGRSRSRAGSFSSYQTNATSLPALQKTGVLEDGEILEPLNEDDVDPGSFDLVAATETGGKRFSLEARSEQLFSTEHLRIIFSDPSLLLRFTSFLGAQRPGSIPILIYYLDAVKALKAISYSNAIAEALEPISGFDFTATAACKTTSVALEEKAAKAFDVLVREDLPAYITWTYIQTVSISIQRRITGTLPAHLREASEGLAEVFCLTDPSRPDNPIVFASEGMY</sequence>
<name>A0A8A3PHT8_9HELO</name>
<protein>
    <submittedName>
        <fullName evidence="5">Uncharacterized protein</fullName>
    </submittedName>
</protein>
<dbReference type="Proteomes" id="UP000672032">
    <property type="component" value="Chromosome 5"/>
</dbReference>
<dbReference type="PANTHER" id="PTHR47429:SF9">
    <property type="entry name" value="PAS DOMAIN-CONTAINING PROTEIN"/>
    <property type="match status" value="1"/>
</dbReference>
<evidence type="ECO:0000256" key="3">
    <source>
        <dbReference type="ARBA" id="ARBA00022991"/>
    </source>
</evidence>
<accession>A0A8A3PHT8</accession>
<dbReference type="AlphaFoldDB" id="A0A8A3PHT8"/>
<feature type="region of interest" description="Disordered" evidence="4">
    <location>
        <begin position="1"/>
        <end position="159"/>
    </location>
</feature>
<dbReference type="PANTHER" id="PTHR47429">
    <property type="entry name" value="PROTEIN TWIN LOV 1"/>
    <property type="match status" value="1"/>
</dbReference>
<keyword evidence="2" id="KW-0288">FMN</keyword>
<evidence type="ECO:0000313" key="5">
    <source>
        <dbReference type="EMBL" id="QSZ34897.1"/>
    </source>
</evidence>
<feature type="compositionally biased region" description="Low complexity" evidence="4">
    <location>
        <begin position="130"/>
        <end position="156"/>
    </location>
</feature>
<keyword evidence="6" id="KW-1185">Reference proteome</keyword>
<keyword evidence="1" id="KW-0285">Flavoprotein</keyword>
<reference evidence="5" key="1">
    <citation type="submission" date="2020-10" db="EMBL/GenBank/DDBJ databases">
        <title>Genome Sequence of Monilinia vaccinii-corymbosi Sheds Light on Mummy Berry Disease Infection of Blueberry and Mating Type.</title>
        <authorList>
            <person name="Yow A.G."/>
            <person name="Zhang Y."/>
            <person name="Bansal K."/>
            <person name="Eacker S.M."/>
            <person name="Sullivan S."/>
            <person name="Liachko I."/>
            <person name="Cubeta M.A."/>
            <person name="Rollins J.A."/>
            <person name="Ashrafi H."/>
        </authorList>
    </citation>
    <scope>NUCLEOTIDE SEQUENCE</scope>
    <source>
        <strain evidence="5">RL-1</strain>
    </source>
</reference>
<proteinExistence type="predicted"/>
<dbReference type="OrthoDB" id="447251at2759"/>
<dbReference type="EMBL" id="CP063409">
    <property type="protein sequence ID" value="QSZ34897.1"/>
    <property type="molecule type" value="Genomic_DNA"/>
</dbReference>
<evidence type="ECO:0000256" key="2">
    <source>
        <dbReference type="ARBA" id="ARBA00022643"/>
    </source>
</evidence>
<feature type="compositionally biased region" description="Basic and acidic residues" evidence="4">
    <location>
        <begin position="90"/>
        <end position="129"/>
    </location>
</feature>
<evidence type="ECO:0000256" key="1">
    <source>
        <dbReference type="ARBA" id="ARBA00022630"/>
    </source>
</evidence>
<evidence type="ECO:0000256" key="4">
    <source>
        <dbReference type="SAM" id="MobiDB-lite"/>
    </source>
</evidence>
<evidence type="ECO:0000313" key="6">
    <source>
        <dbReference type="Proteomes" id="UP000672032"/>
    </source>
</evidence>
<gene>
    <name evidence="5" type="ORF">DSL72_007758</name>
</gene>
<keyword evidence="3" id="KW-0157">Chromophore</keyword>
<organism evidence="5 6">
    <name type="scientific">Monilinia vaccinii-corymbosi</name>
    <dbReference type="NCBI Taxonomy" id="61207"/>
    <lineage>
        <taxon>Eukaryota</taxon>
        <taxon>Fungi</taxon>
        <taxon>Dikarya</taxon>
        <taxon>Ascomycota</taxon>
        <taxon>Pezizomycotina</taxon>
        <taxon>Leotiomycetes</taxon>
        <taxon>Helotiales</taxon>
        <taxon>Sclerotiniaceae</taxon>
        <taxon>Monilinia</taxon>
    </lineage>
</organism>
<feature type="compositionally biased region" description="Polar residues" evidence="4">
    <location>
        <begin position="67"/>
        <end position="84"/>
    </location>
</feature>
<feature type="compositionally biased region" description="Basic and acidic residues" evidence="4">
    <location>
        <begin position="15"/>
        <end position="28"/>
    </location>
</feature>
<dbReference type="GO" id="GO:0005634">
    <property type="term" value="C:nucleus"/>
    <property type="evidence" value="ECO:0007669"/>
    <property type="project" value="TreeGrafter"/>
</dbReference>